<proteinExistence type="predicted"/>
<name>A0A1X7UBW4_AMPQE</name>
<sequence length="64" mass="7035">MQHSYLSQARDCATAMVRPNPSNRSYLAFRVLGTVRTNSLCGGGRHARGKCSFAGLRITVKTTY</sequence>
<dbReference type="AlphaFoldDB" id="A0A1X7UBW4"/>
<accession>A0A1X7UBW4</accession>
<protein>
    <submittedName>
        <fullName evidence="1">Uncharacterized protein</fullName>
    </submittedName>
</protein>
<dbReference type="EnsemblMetazoa" id="Aqu2.1.25139_001">
    <property type="protein sequence ID" value="Aqu2.1.25139_001"/>
    <property type="gene ID" value="Aqu2.1.25139"/>
</dbReference>
<reference evidence="1" key="1">
    <citation type="submission" date="2017-05" db="UniProtKB">
        <authorList>
            <consortium name="EnsemblMetazoa"/>
        </authorList>
    </citation>
    <scope>IDENTIFICATION</scope>
</reference>
<dbReference type="InParanoid" id="A0A1X7UBW4"/>
<evidence type="ECO:0000313" key="1">
    <source>
        <dbReference type="EnsemblMetazoa" id="Aqu2.1.25139_001"/>
    </source>
</evidence>
<organism evidence="1">
    <name type="scientific">Amphimedon queenslandica</name>
    <name type="common">Sponge</name>
    <dbReference type="NCBI Taxonomy" id="400682"/>
    <lineage>
        <taxon>Eukaryota</taxon>
        <taxon>Metazoa</taxon>
        <taxon>Porifera</taxon>
        <taxon>Demospongiae</taxon>
        <taxon>Heteroscleromorpha</taxon>
        <taxon>Haplosclerida</taxon>
        <taxon>Niphatidae</taxon>
        <taxon>Amphimedon</taxon>
    </lineage>
</organism>